<evidence type="ECO:0000256" key="1">
    <source>
        <dbReference type="SAM" id="Phobius"/>
    </source>
</evidence>
<dbReference type="Proteomes" id="UP000654720">
    <property type="component" value="Chromosome"/>
</dbReference>
<evidence type="ECO:0008006" key="4">
    <source>
        <dbReference type="Google" id="ProtNLM"/>
    </source>
</evidence>
<organism evidence="2 3">
    <name type="scientific">Butyricimonas virosa</name>
    <dbReference type="NCBI Taxonomy" id="544645"/>
    <lineage>
        <taxon>Bacteria</taxon>
        <taxon>Pseudomonadati</taxon>
        <taxon>Bacteroidota</taxon>
        <taxon>Bacteroidia</taxon>
        <taxon>Bacteroidales</taxon>
        <taxon>Odoribacteraceae</taxon>
        <taxon>Butyricimonas</taxon>
    </lineage>
</organism>
<evidence type="ECO:0000313" key="3">
    <source>
        <dbReference type="Proteomes" id="UP000654720"/>
    </source>
</evidence>
<protein>
    <recommendedName>
        <fullName evidence="4">Glycosyltransferase</fullName>
    </recommendedName>
</protein>
<dbReference type="GeneID" id="93096702"/>
<sequence length="266" mass="31809">MKSITIYTPINHDYEALIILMSRLSCQTNKDFVWYIINWGDRDIDDMISQLRENSNLDIEYHKIEAKGKFIVTQFVFEHAKTNYILGCPCEFILKKNAIDVIIRQWREVQNKSLNLAEVRALCEDKTGNIVGKTDCFMDVEFLDATWHDMVLKKHTTFHMISSWDVLKFRECVKMSDFKMFQDKYNELSTSLFWSAIGNKYKTRYIFKSIARINSNIQTNVITPNKYNAFVASYYMFIKNIKYFFYNPFYFIRLFIHIPYYLIKTI</sequence>
<keyword evidence="3" id="KW-1185">Reference proteome</keyword>
<evidence type="ECO:0000313" key="2">
    <source>
        <dbReference type="EMBL" id="QRO50490.1"/>
    </source>
</evidence>
<reference evidence="2 3" key="1">
    <citation type="submission" date="2021-02" db="EMBL/GenBank/DDBJ databases">
        <title>FDA dAtabase for Regulatory Grade micrObial Sequences (FDA-ARGOS): Supporting development and validation of Infectious Disease Dx tests.</title>
        <authorList>
            <person name="Carlson P."/>
            <person name="Fischbach M."/>
            <person name="Hastie J."/>
            <person name="Bilen M."/>
            <person name="Cheng A."/>
            <person name="Tallon L."/>
            <person name="Sadzewicz L."/>
            <person name="Zhao X."/>
            <person name="Boylan J."/>
            <person name="Ott S."/>
            <person name="Bowen H."/>
            <person name="Vavikolanu K."/>
            <person name="Mehta A."/>
            <person name="Aluvathingal J."/>
            <person name="Nadendla S."/>
            <person name="Yan Y."/>
            <person name="Sichtig H."/>
        </authorList>
    </citation>
    <scope>NUCLEOTIDE SEQUENCE [LARGE SCALE GENOMIC DNA]</scope>
    <source>
        <strain evidence="2 3">FDAARGOS_1229</strain>
    </source>
</reference>
<dbReference type="RefSeq" id="WP_027201294.1">
    <property type="nucleotide sequence ID" value="NZ_CALZYG010000001.1"/>
</dbReference>
<keyword evidence="1" id="KW-0812">Transmembrane</keyword>
<proteinExistence type="predicted"/>
<gene>
    <name evidence="2" type="ORF">I6J59_02310</name>
</gene>
<feature type="transmembrane region" description="Helical" evidence="1">
    <location>
        <begin position="243"/>
        <end position="263"/>
    </location>
</feature>
<name>A0ABX7H6E8_9BACT</name>
<keyword evidence="1" id="KW-1133">Transmembrane helix</keyword>
<keyword evidence="1" id="KW-0472">Membrane</keyword>
<dbReference type="EMBL" id="CP069450">
    <property type="protein sequence ID" value="QRO50490.1"/>
    <property type="molecule type" value="Genomic_DNA"/>
</dbReference>
<accession>A0ABX7H6E8</accession>